<feature type="transmembrane region" description="Helical" evidence="1">
    <location>
        <begin position="50"/>
        <end position="72"/>
    </location>
</feature>
<dbReference type="RefSeq" id="WP_061159341.1">
    <property type="nucleotide sequence ID" value="NZ_FCOI02000003.1"/>
</dbReference>
<protein>
    <submittedName>
        <fullName evidence="2">Uncharacterized protein</fullName>
    </submittedName>
</protein>
<feature type="transmembrane region" description="Helical" evidence="1">
    <location>
        <begin position="12"/>
        <end position="30"/>
    </location>
</feature>
<evidence type="ECO:0000313" key="2">
    <source>
        <dbReference type="EMBL" id="SAK49862.1"/>
    </source>
</evidence>
<keyword evidence="1" id="KW-0812">Transmembrane</keyword>
<dbReference type="Proteomes" id="UP000054624">
    <property type="component" value="Unassembled WGS sequence"/>
</dbReference>
<sequence length="113" mass="13137">MLRKAWRGEERFWKVWWLLGVPIHLAWWFVYLDLWASGVTPETFLLLTVWFWPGMLGVFALCSALYLLWCMLAWRCSANVDRRVWTVIARVLIGVGLGSFLTECALIVTAPFA</sequence>
<keyword evidence="3" id="KW-1185">Reference proteome</keyword>
<reference evidence="3" key="1">
    <citation type="submission" date="2016-01" db="EMBL/GenBank/DDBJ databases">
        <authorList>
            <person name="Peeters Charlotte."/>
        </authorList>
    </citation>
    <scope>NUCLEOTIDE SEQUENCE [LARGE SCALE GENOMIC DNA]</scope>
</reference>
<name>A0A157ZWE8_9BURK</name>
<organism evidence="2 3">
    <name type="scientific">Caballeronia temeraria</name>
    <dbReference type="NCBI Taxonomy" id="1777137"/>
    <lineage>
        <taxon>Bacteria</taxon>
        <taxon>Pseudomonadati</taxon>
        <taxon>Pseudomonadota</taxon>
        <taxon>Betaproteobacteria</taxon>
        <taxon>Burkholderiales</taxon>
        <taxon>Burkholderiaceae</taxon>
        <taxon>Caballeronia</taxon>
    </lineage>
</organism>
<evidence type="ECO:0000313" key="3">
    <source>
        <dbReference type="Proteomes" id="UP000054624"/>
    </source>
</evidence>
<evidence type="ECO:0000256" key="1">
    <source>
        <dbReference type="SAM" id="Phobius"/>
    </source>
</evidence>
<proteinExistence type="predicted"/>
<dbReference type="OrthoDB" id="9130879at2"/>
<gene>
    <name evidence="2" type="ORF">AWB76_01385</name>
</gene>
<keyword evidence="1" id="KW-1133">Transmembrane helix</keyword>
<keyword evidence="1" id="KW-0472">Membrane</keyword>
<feature type="transmembrane region" description="Helical" evidence="1">
    <location>
        <begin position="84"/>
        <end position="108"/>
    </location>
</feature>
<dbReference type="EMBL" id="FCOI02000003">
    <property type="protein sequence ID" value="SAK49862.1"/>
    <property type="molecule type" value="Genomic_DNA"/>
</dbReference>
<dbReference type="AlphaFoldDB" id="A0A157ZWE8"/>
<dbReference type="STRING" id="1777137.AWB76_01385"/>
<accession>A0A157ZWE8</accession>